<accession>A0A2V2WH29</accession>
<evidence type="ECO:0000313" key="1">
    <source>
        <dbReference type="EMBL" id="PWV07597.1"/>
    </source>
</evidence>
<dbReference type="AlphaFoldDB" id="A0A2V2WH29"/>
<dbReference type="EMBL" id="PRFC01000100">
    <property type="protein sequence ID" value="PWV07597.1"/>
    <property type="molecule type" value="Genomic_DNA"/>
</dbReference>
<gene>
    <name evidence="1" type="ORF">C3747_100g94</name>
</gene>
<dbReference type="Proteomes" id="UP000246078">
    <property type="component" value="Unassembled WGS sequence"/>
</dbReference>
<evidence type="ECO:0000313" key="2">
    <source>
        <dbReference type="Proteomes" id="UP000246078"/>
    </source>
</evidence>
<name>A0A2V2WH29_TRYCR</name>
<protein>
    <submittedName>
        <fullName evidence="1">Putative retrotransposon hot spot (RHS) protein</fullName>
    </submittedName>
</protein>
<organism evidence="1 2">
    <name type="scientific">Trypanosoma cruzi</name>
    <dbReference type="NCBI Taxonomy" id="5693"/>
    <lineage>
        <taxon>Eukaryota</taxon>
        <taxon>Discoba</taxon>
        <taxon>Euglenozoa</taxon>
        <taxon>Kinetoplastea</taxon>
        <taxon>Metakinetoplastina</taxon>
        <taxon>Trypanosomatida</taxon>
        <taxon>Trypanosomatidae</taxon>
        <taxon>Trypanosoma</taxon>
        <taxon>Schizotrypanum</taxon>
    </lineage>
</organism>
<proteinExistence type="predicted"/>
<comment type="caution">
    <text evidence="1">The sequence shown here is derived from an EMBL/GenBank/DDBJ whole genome shotgun (WGS) entry which is preliminary data.</text>
</comment>
<reference evidence="1 2" key="1">
    <citation type="journal article" date="2018" name="Microb. Genom.">
        <title>Expanding an expanded genome: long-read sequencing of Trypanosoma cruzi.</title>
        <authorList>
            <person name="Berna L."/>
            <person name="Rodriguez M."/>
            <person name="Chiribao M.L."/>
            <person name="Parodi-Talice A."/>
            <person name="Pita S."/>
            <person name="Rijo G."/>
            <person name="Alvarez-Valin F."/>
            <person name="Robello C."/>
        </authorList>
    </citation>
    <scope>NUCLEOTIDE SEQUENCE [LARGE SCALE GENOMIC DNA]</scope>
    <source>
        <strain evidence="1 2">TCC</strain>
    </source>
</reference>
<sequence>MTTAMAHPATASTMRQLKGIWRHILTVGSILTTTCREIICAQHTDSTPVSGWRRCDVVGRPCGGYRWGGRRPTRDFGLGRHIGARWGGVVYRSTCLARGVSETVACFSPRTPVALGICEPRVVLGRGDCIGGAVWVIATGLFCGHVSEEFSACFLCAPSSLLCGLVGRMVMDSLFHCFVLEFIFIRRSAPAALC</sequence>
<dbReference type="VEuPathDB" id="TriTrypDB:C3747_100g94"/>